<evidence type="ECO:0000256" key="7">
    <source>
        <dbReference type="RuleBase" id="RU000382"/>
    </source>
</evidence>
<evidence type="ECO:0000256" key="4">
    <source>
        <dbReference type="ARBA" id="ARBA00022898"/>
    </source>
</evidence>
<comment type="cofactor">
    <cofactor evidence="1 6 7">
        <name>pyridoxal 5'-phosphate</name>
        <dbReference type="ChEBI" id="CHEBI:597326"/>
    </cofactor>
</comment>
<dbReference type="GO" id="GO:0016831">
    <property type="term" value="F:carboxy-lyase activity"/>
    <property type="evidence" value="ECO:0007669"/>
    <property type="project" value="UniProtKB-KW"/>
</dbReference>
<evidence type="ECO:0000256" key="5">
    <source>
        <dbReference type="ARBA" id="ARBA00023239"/>
    </source>
</evidence>
<dbReference type="Pfam" id="PF00282">
    <property type="entry name" value="Pyridoxal_deC"/>
    <property type="match status" value="1"/>
</dbReference>
<dbReference type="AlphaFoldDB" id="A0A8S2DFB7"/>
<dbReference type="Gene3D" id="3.90.1150.170">
    <property type="match status" value="1"/>
</dbReference>
<evidence type="ECO:0000256" key="1">
    <source>
        <dbReference type="ARBA" id="ARBA00001933"/>
    </source>
</evidence>
<dbReference type="InterPro" id="IPR015422">
    <property type="entry name" value="PyrdxlP-dep_Trfase_small"/>
</dbReference>
<evidence type="ECO:0000313" key="10">
    <source>
        <dbReference type="Proteomes" id="UP000677228"/>
    </source>
</evidence>
<dbReference type="InterPro" id="IPR002129">
    <property type="entry name" value="PyrdxlP-dep_de-COase"/>
</dbReference>
<dbReference type="Proteomes" id="UP000682733">
    <property type="component" value="Unassembled WGS sequence"/>
</dbReference>
<dbReference type="GO" id="GO:0019752">
    <property type="term" value="P:carboxylic acid metabolic process"/>
    <property type="evidence" value="ECO:0007669"/>
    <property type="project" value="InterPro"/>
</dbReference>
<dbReference type="EMBL" id="CAJNOK010003581">
    <property type="protein sequence ID" value="CAF0906983.1"/>
    <property type="molecule type" value="Genomic_DNA"/>
</dbReference>
<dbReference type="Proteomes" id="UP000677228">
    <property type="component" value="Unassembled WGS sequence"/>
</dbReference>
<dbReference type="Gene3D" id="3.90.1150.10">
    <property type="entry name" value="Aspartate Aminotransferase, domain 1"/>
    <property type="match status" value="1"/>
</dbReference>
<sequence>MELTRAAFEPMLDTTCQSVLEFLFDRNSTLYYSNSSTKEQQSDSELIMPEQPANQPLSELLDEILRAAESRRNPRHPGFMCLMPNGGLLHSVLSDIVSQCTNKYTGYYMGAPELVNLECRVIRWLCSIFGLDLDSGAFGILTSGGTASNLSAVCMARDKLLQPNTFHLGCVYWTKQAHFSCIKSCRLAGVAQNVRLIPYKPAYSNEAFTIDLEQLEKQILDDRGSNLYPFLIVANAGSVDTGTIDDIQGLSVLAKKYQLWLHADGAYGAWFAMVDTAPKRLKSLNLCDSISADLHKSFFLPYGTGFLAVKQKENLSKTFGHDHADYLSHESSDINFAELTLEQTREMRGLRVWLPLKLLGSHSFASCLKEKLDLTQYLHGELERIPGIIIISKPVLSILTFRHIPKTLKHLFEKEPRILQNADVESELLAHNTRLISSINSRGRVLLQSTKLYLSHDDPQPAMVIRIIILSYLTHRTQVDHCINDIKESCMESGSQTLPFM</sequence>
<dbReference type="InterPro" id="IPR010977">
    <property type="entry name" value="Aromatic_deC"/>
</dbReference>
<dbReference type="GO" id="GO:0030170">
    <property type="term" value="F:pyridoxal phosphate binding"/>
    <property type="evidence" value="ECO:0007669"/>
    <property type="project" value="InterPro"/>
</dbReference>
<keyword evidence="4 6" id="KW-0663">Pyridoxal phosphate</keyword>
<evidence type="ECO:0000313" key="9">
    <source>
        <dbReference type="EMBL" id="CAF3686692.1"/>
    </source>
</evidence>
<dbReference type="PANTHER" id="PTHR11999:SF70">
    <property type="entry name" value="MIP05841P"/>
    <property type="match status" value="1"/>
</dbReference>
<dbReference type="SUPFAM" id="SSF53383">
    <property type="entry name" value="PLP-dependent transferases"/>
    <property type="match status" value="1"/>
</dbReference>
<gene>
    <name evidence="8" type="ORF">OVA965_LOCUS9923</name>
    <name evidence="9" type="ORF">TMI583_LOCUS9919</name>
</gene>
<name>A0A8S2DFB7_9BILA</name>
<feature type="modified residue" description="N6-(pyridoxal phosphate)lysine" evidence="6">
    <location>
        <position position="296"/>
    </location>
</feature>
<dbReference type="EMBL" id="CAJOBA010003582">
    <property type="protein sequence ID" value="CAF3686692.1"/>
    <property type="molecule type" value="Genomic_DNA"/>
</dbReference>
<reference evidence="8" key="1">
    <citation type="submission" date="2021-02" db="EMBL/GenBank/DDBJ databases">
        <authorList>
            <person name="Nowell W R."/>
        </authorList>
    </citation>
    <scope>NUCLEOTIDE SEQUENCE</scope>
</reference>
<evidence type="ECO:0000313" key="8">
    <source>
        <dbReference type="EMBL" id="CAF0906983.1"/>
    </source>
</evidence>
<dbReference type="Gene3D" id="3.40.640.10">
    <property type="entry name" value="Type I PLP-dependent aspartate aminotransferase-like (Major domain)"/>
    <property type="match status" value="1"/>
</dbReference>
<evidence type="ECO:0000256" key="6">
    <source>
        <dbReference type="PIRSR" id="PIRSR602129-50"/>
    </source>
</evidence>
<dbReference type="InterPro" id="IPR015421">
    <property type="entry name" value="PyrdxlP-dep_Trfase_major"/>
</dbReference>
<dbReference type="GO" id="GO:0005737">
    <property type="term" value="C:cytoplasm"/>
    <property type="evidence" value="ECO:0007669"/>
    <property type="project" value="TreeGrafter"/>
</dbReference>
<protein>
    <submittedName>
        <fullName evidence="8">Uncharacterized protein</fullName>
    </submittedName>
</protein>
<keyword evidence="5 7" id="KW-0456">Lyase</keyword>
<accession>A0A8S2DFB7</accession>
<comment type="caution">
    <text evidence="8">The sequence shown here is derived from an EMBL/GenBank/DDBJ whole genome shotgun (WGS) entry which is preliminary data.</text>
</comment>
<dbReference type="InterPro" id="IPR015424">
    <property type="entry name" value="PyrdxlP-dep_Trfase"/>
</dbReference>
<organism evidence="8 10">
    <name type="scientific">Didymodactylos carnosus</name>
    <dbReference type="NCBI Taxonomy" id="1234261"/>
    <lineage>
        <taxon>Eukaryota</taxon>
        <taxon>Metazoa</taxon>
        <taxon>Spiralia</taxon>
        <taxon>Gnathifera</taxon>
        <taxon>Rotifera</taxon>
        <taxon>Eurotatoria</taxon>
        <taxon>Bdelloidea</taxon>
        <taxon>Philodinida</taxon>
        <taxon>Philodinidae</taxon>
        <taxon>Didymodactylos</taxon>
    </lineage>
</organism>
<evidence type="ECO:0000256" key="2">
    <source>
        <dbReference type="ARBA" id="ARBA00009533"/>
    </source>
</evidence>
<comment type="similarity">
    <text evidence="2 7">Belongs to the group II decarboxylase family.</text>
</comment>
<proteinExistence type="inferred from homology"/>
<evidence type="ECO:0000256" key="3">
    <source>
        <dbReference type="ARBA" id="ARBA00022793"/>
    </source>
</evidence>
<keyword evidence="3" id="KW-0210">Decarboxylase</keyword>
<dbReference type="PANTHER" id="PTHR11999">
    <property type="entry name" value="GROUP II PYRIDOXAL-5-PHOSPHATE DECARBOXYLASE"/>
    <property type="match status" value="1"/>
</dbReference>